<evidence type="ECO:0008006" key="4">
    <source>
        <dbReference type="Google" id="ProtNLM"/>
    </source>
</evidence>
<feature type="transmembrane region" description="Helical" evidence="1">
    <location>
        <begin position="49"/>
        <end position="66"/>
    </location>
</feature>
<feature type="transmembrane region" description="Helical" evidence="1">
    <location>
        <begin position="100"/>
        <end position="121"/>
    </location>
</feature>
<keyword evidence="3" id="KW-1185">Reference proteome</keyword>
<reference evidence="3" key="1">
    <citation type="submission" date="2014-09" db="EMBL/GenBank/DDBJ databases">
        <authorList>
            <person name="Sharma Rahul"/>
            <person name="Thines Marco"/>
        </authorList>
    </citation>
    <scope>NUCLEOTIDE SEQUENCE [LARGE SCALE GENOMIC DNA]</scope>
</reference>
<dbReference type="OrthoDB" id="127969at2759"/>
<keyword evidence="1" id="KW-1133">Transmembrane helix</keyword>
<dbReference type="Proteomes" id="UP000054928">
    <property type="component" value="Unassembled WGS sequence"/>
</dbReference>
<keyword evidence="1" id="KW-0472">Membrane</keyword>
<evidence type="ECO:0000313" key="2">
    <source>
        <dbReference type="EMBL" id="CEG50189.1"/>
    </source>
</evidence>
<dbReference type="AlphaFoldDB" id="A0A0P1B8D8"/>
<sequence>MSLTGVLFGLIRDLMRMYPHDQYKCVEDGATAELSLSRLIFDNFTVPKLHAAVALLSLAFVALLSGSPSAFRLSRLLHENTKWCEEKASDMSRFFHDITILRSCALLLVIFITIAWLLFALQCSLTMTLRNTNSSHVAELQEELADLKTRLCKLQGSYLERLSAEELRSLIQLHQRAIEQTENALVLQLQASI</sequence>
<keyword evidence="1" id="KW-0812">Transmembrane</keyword>
<evidence type="ECO:0000313" key="3">
    <source>
        <dbReference type="Proteomes" id="UP000054928"/>
    </source>
</evidence>
<dbReference type="RefSeq" id="XP_024586558.1">
    <property type="nucleotide sequence ID" value="XM_024721462.1"/>
</dbReference>
<dbReference type="EMBL" id="CCYD01003101">
    <property type="protein sequence ID" value="CEG50189.1"/>
    <property type="molecule type" value="Genomic_DNA"/>
</dbReference>
<evidence type="ECO:0000256" key="1">
    <source>
        <dbReference type="SAM" id="Phobius"/>
    </source>
</evidence>
<organism evidence="2 3">
    <name type="scientific">Plasmopara halstedii</name>
    <name type="common">Downy mildew of sunflower</name>
    <dbReference type="NCBI Taxonomy" id="4781"/>
    <lineage>
        <taxon>Eukaryota</taxon>
        <taxon>Sar</taxon>
        <taxon>Stramenopiles</taxon>
        <taxon>Oomycota</taxon>
        <taxon>Peronosporomycetes</taxon>
        <taxon>Peronosporales</taxon>
        <taxon>Peronosporaceae</taxon>
        <taxon>Plasmopara</taxon>
    </lineage>
</organism>
<protein>
    <recommendedName>
        <fullName evidence="4">Transmembrane protein</fullName>
    </recommendedName>
</protein>
<proteinExistence type="predicted"/>
<dbReference type="GeneID" id="36402969"/>
<accession>A0A0P1B8D8</accession>
<name>A0A0P1B8D8_PLAHL</name>